<comment type="caution">
    <text evidence="1">The sequence shown here is derived from an EMBL/GenBank/DDBJ whole genome shotgun (WGS) entry which is preliminary data.</text>
</comment>
<dbReference type="EMBL" id="BARU01040310">
    <property type="protein sequence ID" value="GAH77014.1"/>
    <property type="molecule type" value="Genomic_DNA"/>
</dbReference>
<protein>
    <submittedName>
        <fullName evidence="1">Uncharacterized protein</fullName>
    </submittedName>
</protein>
<organism evidence="1">
    <name type="scientific">marine sediment metagenome</name>
    <dbReference type="NCBI Taxonomy" id="412755"/>
    <lineage>
        <taxon>unclassified sequences</taxon>
        <taxon>metagenomes</taxon>
        <taxon>ecological metagenomes</taxon>
    </lineage>
</organism>
<name>X1JFC7_9ZZZZ</name>
<accession>X1JFC7</accession>
<reference evidence="1" key="1">
    <citation type="journal article" date="2014" name="Front. Microbiol.">
        <title>High frequency of phylogenetically diverse reductive dehalogenase-homologous genes in deep subseafloor sedimentary metagenomes.</title>
        <authorList>
            <person name="Kawai M."/>
            <person name="Futagami T."/>
            <person name="Toyoda A."/>
            <person name="Takaki Y."/>
            <person name="Nishi S."/>
            <person name="Hori S."/>
            <person name="Arai W."/>
            <person name="Tsubouchi T."/>
            <person name="Morono Y."/>
            <person name="Uchiyama I."/>
            <person name="Ito T."/>
            <person name="Fujiyama A."/>
            <person name="Inagaki F."/>
            <person name="Takami H."/>
        </authorList>
    </citation>
    <scope>NUCLEOTIDE SEQUENCE</scope>
    <source>
        <strain evidence="1">Expedition CK06-06</strain>
    </source>
</reference>
<feature type="non-terminal residue" evidence="1">
    <location>
        <position position="36"/>
    </location>
</feature>
<sequence>MGLNLSIVHKITSIADLENLTNALKQTMTLQRRYSS</sequence>
<evidence type="ECO:0000313" key="1">
    <source>
        <dbReference type="EMBL" id="GAH77014.1"/>
    </source>
</evidence>
<proteinExistence type="predicted"/>
<dbReference type="AlphaFoldDB" id="X1JFC7"/>
<gene>
    <name evidence="1" type="ORF">S03H2_62339</name>
</gene>